<organism evidence="2 3">
    <name type="scientific">Paramecium sonneborni</name>
    <dbReference type="NCBI Taxonomy" id="65129"/>
    <lineage>
        <taxon>Eukaryota</taxon>
        <taxon>Sar</taxon>
        <taxon>Alveolata</taxon>
        <taxon>Ciliophora</taxon>
        <taxon>Intramacronucleata</taxon>
        <taxon>Oligohymenophorea</taxon>
        <taxon>Peniculida</taxon>
        <taxon>Parameciidae</taxon>
        <taxon>Paramecium</taxon>
    </lineage>
</organism>
<gene>
    <name evidence="2" type="ORF">PSON_ATCC_30995.1.T0890057</name>
</gene>
<dbReference type="AlphaFoldDB" id="A0A8S1PWN8"/>
<evidence type="ECO:0000313" key="3">
    <source>
        <dbReference type="Proteomes" id="UP000692954"/>
    </source>
</evidence>
<feature type="region of interest" description="Disordered" evidence="1">
    <location>
        <begin position="289"/>
        <end position="328"/>
    </location>
</feature>
<dbReference type="EMBL" id="CAJJDN010000089">
    <property type="protein sequence ID" value="CAD8107524.1"/>
    <property type="molecule type" value="Genomic_DNA"/>
</dbReference>
<dbReference type="InterPro" id="IPR051647">
    <property type="entry name" value="Mediator_comp_sub12"/>
</dbReference>
<dbReference type="PANTHER" id="PTHR46007:SF12">
    <property type="entry name" value="C2H2-TYPE DOMAIN-CONTAINING PROTEIN-RELATED"/>
    <property type="match status" value="1"/>
</dbReference>
<evidence type="ECO:0000256" key="1">
    <source>
        <dbReference type="SAM" id="MobiDB-lite"/>
    </source>
</evidence>
<dbReference type="GO" id="GO:0045944">
    <property type="term" value="P:positive regulation of transcription by RNA polymerase II"/>
    <property type="evidence" value="ECO:0007669"/>
    <property type="project" value="TreeGrafter"/>
</dbReference>
<dbReference type="PANTHER" id="PTHR46007">
    <property type="entry name" value="MEDIATOR OF RNA POLYMERASE II TRANSCRIPTION SUBUNIT 12"/>
    <property type="match status" value="1"/>
</dbReference>
<keyword evidence="3" id="KW-1185">Reference proteome</keyword>
<evidence type="ECO:0008006" key="4">
    <source>
        <dbReference type="Google" id="ProtNLM"/>
    </source>
</evidence>
<proteinExistence type="predicted"/>
<dbReference type="Proteomes" id="UP000692954">
    <property type="component" value="Unassembled WGS sequence"/>
</dbReference>
<comment type="caution">
    <text evidence="2">The sequence shown here is derived from an EMBL/GenBank/DDBJ whole genome shotgun (WGS) entry which is preliminary data.</text>
</comment>
<dbReference type="CDD" id="cd19756">
    <property type="entry name" value="Bbox2"/>
    <property type="match status" value="1"/>
</dbReference>
<dbReference type="GO" id="GO:0003713">
    <property type="term" value="F:transcription coactivator activity"/>
    <property type="evidence" value="ECO:0007669"/>
    <property type="project" value="TreeGrafter"/>
</dbReference>
<name>A0A8S1PWN8_9CILI</name>
<feature type="region of interest" description="Disordered" evidence="1">
    <location>
        <begin position="340"/>
        <end position="361"/>
    </location>
</feature>
<dbReference type="GO" id="GO:0016592">
    <property type="term" value="C:mediator complex"/>
    <property type="evidence" value="ECO:0007669"/>
    <property type="project" value="TreeGrafter"/>
</dbReference>
<accession>A0A8S1PWN8</accession>
<protein>
    <recommendedName>
        <fullName evidence="4">WD40-repeat-containing domain</fullName>
    </recommendedName>
</protein>
<feature type="compositionally biased region" description="Low complexity" evidence="1">
    <location>
        <begin position="348"/>
        <end position="361"/>
    </location>
</feature>
<evidence type="ECO:0000313" key="2">
    <source>
        <dbReference type="EMBL" id="CAD8107524.1"/>
    </source>
</evidence>
<sequence length="743" mass="86497">MQKLHYQSCDQTDHEDEFLNMVCIDEKCNKHKLLCVYCVEEHQTCIKRPLKKFIRDFKQQLNSQNIETNSKIEDLIVFYDQIKMMMEQSQKQMNEIFDKSKQTITDTKKMINQFSQQETAKSIQIQKLTQFESTLNQDNFLQLLAEIESFKPNSERFSFSIKKISGHQIEQISERIKNGKLHQLQYQSVLTNLNEQFGNLHETLRRNLQNYFLNAPQKFMELQKLNELQKPIEQEQNESKSIKNQNLFSIIQPPSLLEIQDKEIIAIYDTLEEIEKGNKNNENINTIKKQTNNNHTNNTNNITNNNISNTITSNNNNHQNNYQKVQDQQQISVTDILDNGSSKKQQISDNKQNYQNNSNNQQQSINKMKQQLPQSQKQYPQQQIQQNQTFQKQAQISTTSQIPPKQVVAPSLPIQPQQQCPLIDADENQGEIELNVTQDQILQFTSNQRDITKLLLLSKSVIVGCCGNKIQGFDMITGQKLFTENVETDITDAAYLETDDLNGTLYLATIKGKIEIFIRESNNETSSFILKRNQQQQVDKNGNLLIQLNQQEKQLVILGEEKIIKIYPVKTFKDPKKCDIQDFGFGTALHVDSKFVYVGGNKFLLIWDYINQEKKKIQLSDHKVICIQTHENKLIVGQQDKIKIYERNSKGEYEQTIEQGFGDISTMHILKKWPIVLVSCTQQQQQKICLYNYEQGTSENLQEQKATSCTVREFEKVYHVAFGQDKGQCIIYRIEQTQSHQTQ</sequence>
<reference evidence="2" key="1">
    <citation type="submission" date="2021-01" db="EMBL/GenBank/DDBJ databases">
        <authorList>
            <consortium name="Genoscope - CEA"/>
            <person name="William W."/>
        </authorList>
    </citation>
    <scope>NUCLEOTIDE SEQUENCE</scope>
</reference>